<evidence type="ECO:0000313" key="2">
    <source>
        <dbReference type="EMBL" id="AZQ72609.1"/>
    </source>
</evidence>
<dbReference type="RefSeq" id="WP_126915128.1">
    <property type="nucleotide sequence ID" value="NZ_CP034587.1"/>
</dbReference>
<evidence type="ECO:0000256" key="1">
    <source>
        <dbReference type="SAM" id="SignalP"/>
    </source>
</evidence>
<keyword evidence="3" id="KW-1185">Reference proteome</keyword>
<evidence type="ECO:0008006" key="4">
    <source>
        <dbReference type="Google" id="ProtNLM"/>
    </source>
</evidence>
<keyword evidence="1" id="KW-0732">Signal</keyword>
<accession>A0A3Q9FUX6</accession>
<name>A0A3Q9FUX6_STRLT</name>
<evidence type="ECO:0000313" key="3">
    <source>
        <dbReference type="Proteomes" id="UP000267900"/>
    </source>
</evidence>
<gene>
    <name evidence="2" type="ORF">EKH77_16530</name>
</gene>
<protein>
    <recommendedName>
        <fullName evidence="4">Secreted protein</fullName>
    </recommendedName>
</protein>
<proteinExistence type="predicted"/>
<dbReference type="Proteomes" id="UP000267900">
    <property type="component" value="Chromosome"/>
</dbReference>
<reference evidence="2 3" key="1">
    <citation type="submission" date="2018-12" db="EMBL/GenBank/DDBJ databases">
        <title>The whole draft genome of Streptomyce luteoverticillatus CGMCC 15060.</title>
        <authorList>
            <person name="Feng Z."/>
            <person name="Chen G."/>
            <person name="Zhang J."/>
            <person name="Zhu H."/>
            <person name="Yu X."/>
            <person name="Zhang W."/>
            <person name="Zhang X."/>
        </authorList>
    </citation>
    <scope>NUCLEOTIDE SEQUENCE [LARGE SCALE GENOMIC DNA]</scope>
    <source>
        <strain evidence="2 3">CGMCC 15060</strain>
    </source>
</reference>
<dbReference type="EMBL" id="CP034587">
    <property type="protein sequence ID" value="AZQ72609.1"/>
    <property type="molecule type" value="Genomic_DNA"/>
</dbReference>
<dbReference type="AlphaFoldDB" id="A0A3Q9FUX6"/>
<sequence>MASTRTAARIFAALTALPMAAFLFAGVATADDGGQLANRGSNVAAAGIVGSGVGGSNHGNSTTTLAQATGNGATNQTNTASILSPGQHGHNFIQQENVRITFTELWRH</sequence>
<dbReference type="OrthoDB" id="4294272at2"/>
<organism evidence="2 3">
    <name type="scientific">Streptomyces luteoverticillatus</name>
    <name type="common">Streptoverticillium luteoverticillatus</name>
    <dbReference type="NCBI Taxonomy" id="66425"/>
    <lineage>
        <taxon>Bacteria</taxon>
        <taxon>Bacillati</taxon>
        <taxon>Actinomycetota</taxon>
        <taxon>Actinomycetes</taxon>
        <taxon>Kitasatosporales</taxon>
        <taxon>Streptomycetaceae</taxon>
        <taxon>Streptomyces</taxon>
    </lineage>
</organism>
<feature type="signal peptide" evidence="1">
    <location>
        <begin position="1"/>
        <end position="30"/>
    </location>
</feature>
<feature type="chain" id="PRO_5018739261" description="Secreted protein" evidence="1">
    <location>
        <begin position="31"/>
        <end position="108"/>
    </location>
</feature>